<protein>
    <submittedName>
        <fullName evidence="2">5-oxoprolinase</fullName>
    </submittedName>
</protein>
<proteinExistence type="predicted"/>
<reference evidence="2" key="1">
    <citation type="submission" date="2018-02" db="EMBL/GenBank/DDBJ databases">
        <title>Rhizophora mucronata_Transcriptome.</title>
        <authorList>
            <person name="Meera S.P."/>
            <person name="Sreeshan A."/>
            <person name="Augustine A."/>
        </authorList>
    </citation>
    <scope>NUCLEOTIDE SEQUENCE</scope>
    <source>
        <tissue evidence="2">Leaf</tissue>
    </source>
</reference>
<accession>A0A2P2IKU1</accession>
<organism evidence="2">
    <name type="scientific">Rhizophora mucronata</name>
    <name type="common">Asiatic mangrove</name>
    <dbReference type="NCBI Taxonomy" id="61149"/>
    <lineage>
        <taxon>Eukaryota</taxon>
        <taxon>Viridiplantae</taxon>
        <taxon>Streptophyta</taxon>
        <taxon>Embryophyta</taxon>
        <taxon>Tracheophyta</taxon>
        <taxon>Spermatophyta</taxon>
        <taxon>Magnoliopsida</taxon>
        <taxon>eudicotyledons</taxon>
        <taxon>Gunneridae</taxon>
        <taxon>Pentapetalae</taxon>
        <taxon>rosids</taxon>
        <taxon>fabids</taxon>
        <taxon>Malpighiales</taxon>
        <taxon>Rhizophoraceae</taxon>
        <taxon>Rhizophora</taxon>
    </lineage>
</organism>
<name>A0A2P2IKU1_RHIMU</name>
<evidence type="ECO:0000256" key="1">
    <source>
        <dbReference type="SAM" id="MobiDB-lite"/>
    </source>
</evidence>
<dbReference type="AlphaFoldDB" id="A0A2P2IKU1"/>
<dbReference type="EMBL" id="GGEC01001320">
    <property type="protein sequence ID" value="MBW81803.1"/>
    <property type="molecule type" value="Transcribed_RNA"/>
</dbReference>
<evidence type="ECO:0000313" key="2">
    <source>
        <dbReference type="EMBL" id="MBW81803.1"/>
    </source>
</evidence>
<sequence length="59" mass="6238">MPFSNKPFNEGFKASSSSGFTILRNSPETPSTIDTAEFWVASSLSRASSTLSSTSITSS</sequence>
<feature type="region of interest" description="Disordered" evidence="1">
    <location>
        <begin position="1"/>
        <end position="20"/>
    </location>
</feature>